<keyword evidence="2" id="KW-1185">Reference proteome</keyword>
<reference evidence="1" key="2">
    <citation type="journal article" date="2022" name="New Phytol.">
        <title>Evolutionary transition to the ectomycorrhizal habit in the genomes of a hyperdiverse lineage of mushroom-forming fungi.</title>
        <authorList>
            <person name="Looney B."/>
            <person name="Miyauchi S."/>
            <person name="Morin E."/>
            <person name="Drula E."/>
            <person name="Courty P.E."/>
            <person name="Kohler A."/>
            <person name="Kuo A."/>
            <person name="LaButti K."/>
            <person name="Pangilinan J."/>
            <person name="Lipzen A."/>
            <person name="Riley R."/>
            <person name="Andreopoulos W."/>
            <person name="He G."/>
            <person name="Johnson J."/>
            <person name="Nolan M."/>
            <person name="Tritt A."/>
            <person name="Barry K.W."/>
            <person name="Grigoriev I.V."/>
            <person name="Nagy L.G."/>
            <person name="Hibbett D."/>
            <person name="Henrissat B."/>
            <person name="Matheny P.B."/>
            <person name="Labbe J."/>
            <person name="Martin F.M."/>
        </authorList>
    </citation>
    <scope>NUCLEOTIDE SEQUENCE</scope>
    <source>
        <strain evidence="1">FP105234-sp</strain>
    </source>
</reference>
<accession>A0ACB8R2Y7</accession>
<evidence type="ECO:0000313" key="1">
    <source>
        <dbReference type="EMBL" id="KAI0038484.1"/>
    </source>
</evidence>
<proteinExistence type="predicted"/>
<comment type="caution">
    <text evidence="1">The sequence shown here is derived from an EMBL/GenBank/DDBJ whole genome shotgun (WGS) entry which is preliminary data.</text>
</comment>
<evidence type="ECO:0000313" key="2">
    <source>
        <dbReference type="Proteomes" id="UP000814033"/>
    </source>
</evidence>
<protein>
    <submittedName>
        <fullName evidence="1">Uncharacterized protein</fullName>
    </submittedName>
</protein>
<reference evidence="1" key="1">
    <citation type="submission" date="2021-02" db="EMBL/GenBank/DDBJ databases">
        <authorList>
            <consortium name="DOE Joint Genome Institute"/>
            <person name="Ahrendt S."/>
            <person name="Looney B.P."/>
            <person name="Miyauchi S."/>
            <person name="Morin E."/>
            <person name="Drula E."/>
            <person name="Courty P.E."/>
            <person name="Chicoki N."/>
            <person name="Fauchery L."/>
            <person name="Kohler A."/>
            <person name="Kuo A."/>
            <person name="Labutti K."/>
            <person name="Pangilinan J."/>
            <person name="Lipzen A."/>
            <person name="Riley R."/>
            <person name="Andreopoulos W."/>
            <person name="He G."/>
            <person name="Johnson J."/>
            <person name="Barry K.W."/>
            <person name="Grigoriev I.V."/>
            <person name="Nagy L."/>
            <person name="Hibbett D."/>
            <person name="Henrissat B."/>
            <person name="Matheny P.B."/>
            <person name="Labbe J."/>
            <person name="Martin F."/>
        </authorList>
    </citation>
    <scope>NUCLEOTIDE SEQUENCE</scope>
    <source>
        <strain evidence="1">FP105234-sp</strain>
    </source>
</reference>
<sequence length="733" mass="79212">MTPTPRRNSDPPAYHHHTPTPSSPLDSGQSPMVTDPPPTATATQPAAATEGQPSTAPPASGFFTGASWTYDPVTRMLRHRPCDCDTLYGQHYDAAFTADREDLMRALDAAKAYEEVRLREAELAIERWESECDRLRRERNESRNEARELRRQLDERPAAPQEPRPPVAPVASTVPASQSTPTIAPSSAPPPVPSFAQSQPTATPSASAPVGQKRARSEYTYDDDDYSDDEDEEDVREREKKAANREYTLKLRREKKAREREKKGTARAPPTSSPSSSSQPASTTGGSGQTGQPQWARSVVSQPTVTPNSWGPSASQPAVLPDGWGNAAPQPASTPGSWGPPQPWGSSWSAEGAGVGVGRPVPLAERPYDPFTGILVSQGQGHARAQVDDQFNRGIADDDAAETIRDWLRVINDASPANRTPLALYVLQQYSQRHYFLRPPRVLTATQRNLARFGPQPAPRGRGTPNRPAIVPRTTNAGPPMRGTAMGWSNANATVPRTTSTSAPPNNNAQWPARTSAPNATVPGTGRTGQPPARGGATTTAGQRGGAPTQTTHLDADVEMSDKQKKRKKKKARRANNAGDAVPLDGFASVHDLVPDDLSASLYPPPVPQRVGPPHLEEPAARWLEFWRAHPSQTPSGVEPHEQPALFYVQAFLDYRRLAPAGNSEDQRGARLRFMHAATQMLSIPHLTEHLIHDLGSTIEFSGPGGTGIAFTGDTHNLTFEEIAAHIANAGYS</sequence>
<gene>
    <name evidence="1" type="ORF">FA95DRAFT_1578180</name>
</gene>
<organism evidence="1 2">
    <name type="scientific">Auriscalpium vulgare</name>
    <dbReference type="NCBI Taxonomy" id="40419"/>
    <lineage>
        <taxon>Eukaryota</taxon>
        <taxon>Fungi</taxon>
        <taxon>Dikarya</taxon>
        <taxon>Basidiomycota</taxon>
        <taxon>Agaricomycotina</taxon>
        <taxon>Agaricomycetes</taxon>
        <taxon>Russulales</taxon>
        <taxon>Auriscalpiaceae</taxon>
        <taxon>Auriscalpium</taxon>
    </lineage>
</organism>
<feature type="non-terminal residue" evidence="1">
    <location>
        <position position="733"/>
    </location>
</feature>
<name>A0ACB8R2Y7_9AGAM</name>
<dbReference type="EMBL" id="MU276489">
    <property type="protein sequence ID" value="KAI0038484.1"/>
    <property type="molecule type" value="Genomic_DNA"/>
</dbReference>
<dbReference type="Proteomes" id="UP000814033">
    <property type="component" value="Unassembled WGS sequence"/>
</dbReference>